<name>A0ACA9SWD0_9GLOM</name>
<organism evidence="1 2">
    <name type="scientific">Racocetra persica</name>
    <dbReference type="NCBI Taxonomy" id="160502"/>
    <lineage>
        <taxon>Eukaryota</taxon>
        <taxon>Fungi</taxon>
        <taxon>Fungi incertae sedis</taxon>
        <taxon>Mucoromycota</taxon>
        <taxon>Glomeromycotina</taxon>
        <taxon>Glomeromycetes</taxon>
        <taxon>Diversisporales</taxon>
        <taxon>Gigasporaceae</taxon>
        <taxon>Racocetra</taxon>
    </lineage>
</organism>
<feature type="non-terminal residue" evidence="1">
    <location>
        <position position="1"/>
    </location>
</feature>
<feature type="non-terminal residue" evidence="1">
    <location>
        <position position="48"/>
    </location>
</feature>
<comment type="caution">
    <text evidence="1">The sequence shown here is derived from an EMBL/GenBank/DDBJ whole genome shotgun (WGS) entry which is preliminary data.</text>
</comment>
<protein>
    <submittedName>
        <fullName evidence="1">15675_t:CDS:1</fullName>
    </submittedName>
</protein>
<evidence type="ECO:0000313" key="1">
    <source>
        <dbReference type="EMBL" id="CAG8850311.1"/>
    </source>
</evidence>
<evidence type="ECO:0000313" key="2">
    <source>
        <dbReference type="Proteomes" id="UP000789920"/>
    </source>
</evidence>
<proteinExistence type="predicted"/>
<sequence>EGRNVRKTRSLSVSDKWMEGFGKREFKDIGKDSLFNVGKRVRRLPNCR</sequence>
<dbReference type="EMBL" id="CAJVQC010170125">
    <property type="protein sequence ID" value="CAG8850311.1"/>
    <property type="molecule type" value="Genomic_DNA"/>
</dbReference>
<accession>A0ACA9SWD0</accession>
<reference evidence="1" key="1">
    <citation type="submission" date="2021-06" db="EMBL/GenBank/DDBJ databases">
        <authorList>
            <person name="Kallberg Y."/>
            <person name="Tangrot J."/>
            <person name="Rosling A."/>
        </authorList>
    </citation>
    <scope>NUCLEOTIDE SEQUENCE</scope>
    <source>
        <strain evidence="1">MA461A</strain>
    </source>
</reference>
<keyword evidence="2" id="KW-1185">Reference proteome</keyword>
<gene>
    <name evidence="1" type="ORF">RPERSI_LOCUS36023</name>
</gene>
<dbReference type="Proteomes" id="UP000789920">
    <property type="component" value="Unassembled WGS sequence"/>
</dbReference>